<keyword evidence="4 7" id="KW-0067">ATP-binding</keyword>
<evidence type="ECO:0000256" key="1">
    <source>
        <dbReference type="ARBA" id="ARBA00005417"/>
    </source>
</evidence>
<proteinExistence type="inferred from homology"/>
<dbReference type="EMBL" id="JACGWS010000013">
    <property type="protein sequence ID" value="MBC8756675.1"/>
    <property type="molecule type" value="Genomic_DNA"/>
</dbReference>
<dbReference type="PROSITE" id="PS50893">
    <property type="entry name" value="ABC_TRANSPORTER_2"/>
    <property type="match status" value="1"/>
</dbReference>
<gene>
    <name evidence="7" type="ORF">H2O64_18525</name>
</gene>
<evidence type="ECO:0000256" key="2">
    <source>
        <dbReference type="ARBA" id="ARBA00022448"/>
    </source>
</evidence>
<dbReference type="PANTHER" id="PTHR43820:SF4">
    <property type="entry name" value="HIGH-AFFINITY BRANCHED-CHAIN AMINO ACID TRANSPORT ATP-BINDING PROTEIN LIVF"/>
    <property type="match status" value="1"/>
</dbReference>
<evidence type="ECO:0000256" key="5">
    <source>
        <dbReference type="ARBA" id="ARBA00022970"/>
    </source>
</evidence>
<protein>
    <submittedName>
        <fullName evidence="7">ATP-binding cassette domain-containing protein</fullName>
    </submittedName>
</protein>
<comment type="caution">
    <text evidence="7">The sequence shown here is derived from an EMBL/GenBank/DDBJ whole genome shotgun (WGS) entry which is preliminary data.</text>
</comment>
<evidence type="ECO:0000256" key="3">
    <source>
        <dbReference type="ARBA" id="ARBA00022741"/>
    </source>
</evidence>
<dbReference type="InterPro" id="IPR003593">
    <property type="entry name" value="AAA+_ATPase"/>
</dbReference>
<dbReference type="RefSeq" id="WP_187563718.1">
    <property type="nucleotide sequence ID" value="NZ_JACGWS010000013.1"/>
</dbReference>
<dbReference type="SMART" id="SM00382">
    <property type="entry name" value="AAA"/>
    <property type="match status" value="1"/>
</dbReference>
<reference evidence="7 8" key="1">
    <citation type="submission" date="2020-07" db="EMBL/GenBank/DDBJ databases">
        <title>Description of Kordia aestuariivivens sp. nov., isolated from a tidal flat.</title>
        <authorList>
            <person name="Park S."/>
            <person name="Yoon J.-H."/>
        </authorList>
    </citation>
    <scope>NUCLEOTIDE SEQUENCE [LARGE SCALE GENOMIC DNA]</scope>
    <source>
        <strain evidence="7 8">YSTF-M3</strain>
    </source>
</reference>
<evidence type="ECO:0000259" key="6">
    <source>
        <dbReference type="PROSITE" id="PS50893"/>
    </source>
</evidence>
<evidence type="ECO:0000256" key="4">
    <source>
        <dbReference type="ARBA" id="ARBA00022840"/>
    </source>
</evidence>
<dbReference type="GO" id="GO:0005524">
    <property type="term" value="F:ATP binding"/>
    <property type="evidence" value="ECO:0007669"/>
    <property type="project" value="UniProtKB-KW"/>
</dbReference>
<keyword evidence="8" id="KW-1185">Reference proteome</keyword>
<keyword evidence="3" id="KW-0547">Nucleotide-binding</keyword>
<dbReference type="PANTHER" id="PTHR43820">
    <property type="entry name" value="HIGH-AFFINITY BRANCHED-CHAIN AMINO ACID TRANSPORT ATP-BINDING PROTEIN LIVF"/>
    <property type="match status" value="1"/>
</dbReference>
<dbReference type="Pfam" id="PF00005">
    <property type="entry name" value="ABC_tran"/>
    <property type="match status" value="1"/>
</dbReference>
<dbReference type="InterPro" id="IPR003439">
    <property type="entry name" value="ABC_transporter-like_ATP-bd"/>
</dbReference>
<dbReference type="InterPro" id="IPR027417">
    <property type="entry name" value="P-loop_NTPase"/>
</dbReference>
<dbReference type="SUPFAM" id="SSF52540">
    <property type="entry name" value="P-loop containing nucleoside triphosphate hydrolases"/>
    <property type="match status" value="1"/>
</dbReference>
<dbReference type="Proteomes" id="UP000619238">
    <property type="component" value="Unassembled WGS sequence"/>
</dbReference>
<dbReference type="Gene3D" id="3.40.50.300">
    <property type="entry name" value="P-loop containing nucleotide triphosphate hydrolases"/>
    <property type="match status" value="1"/>
</dbReference>
<keyword evidence="2" id="KW-0813">Transport</keyword>
<feature type="domain" description="ABC transporter" evidence="6">
    <location>
        <begin position="2"/>
        <end position="218"/>
    </location>
</feature>
<keyword evidence="5" id="KW-0029">Amino-acid transport</keyword>
<sequence length="218" mass="25075">MLEVDNVEKYYDSVQILYGVYLKAEEGQVTGILGSNGCGKSTLLKIIFGTLRSKYKLIKIDGNVLHKKMYTTGIAKYLPQHNFIPDFLSIRKALKLYGVTETDFKAFFVEEDFDLTQKFGKLSGGQRRIVEVFLTLKTPSRIILLDEPFSHIAPIQIERIKELIQLQKQHKIILITDHFYREITEVSDAIYLIKNGSSKRVQQLTDLEDYKYISEGSL</sequence>
<comment type="similarity">
    <text evidence="1">Belongs to the ABC transporter superfamily.</text>
</comment>
<evidence type="ECO:0000313" key="7">
    <source>
        <dbReference type="EMBL" id="MBC8756675.1"/>
    </source>
</evidence>
<accession>A0ABR7QDL8</accession>
<dbReference type="InterPro" id="IPR052156">
    <property type="entry name" value="BCAA_Transport_ATP-bd_LivF"/>
</dbReference>
<organism evidence="7 8">
    <name type="scientific">Kordia aestuariivivens</name>
    <dbReference type="NCBI Taxonomy" id="2759037"/>
    <lineage>
        <taxon>Bacteria</taxon>
        <taxon>Pseudomonadati</taxon>
        <taxon>Bacteroidota</taxon>
        <taxon>Flavobacteriia</taxon>
        <taxon>Flavobacteriales</taxon>
        <taxon>Flavobacteriaceae</taxon>
        <taxon>Kordia</taxon>
    </lineage>
</organism>
<evidence type="ECO:0000313" key="8">
    <source>
        <dbReference type="Proteomes" id="UP000619238"/>
    </source>
</evidence>
<name>A0ABR7QDL8_9FLAO</name>